<dbReference type="InterPro" id="IPR027434">
    <property type="entry name" value="Homing_endonucl"/>
</dbReference>
<dbReference type="EMBL" id="L49149">
    <property type="protein sequence ID" value="AAL34361.1"/>
    <property type="molecule type" value="Genomic_DNA"/>
</dbReference>
<keyword evidence="2" id="KW-0934">Plastid</keyword>
<sequence>MIIKSGEKIPDNILKELQGINEKYTKDRDFNIYLDRLGKLFNISKQNIRTEKKLFLAGYLEGEGSLSFSIKKNLNAKYGVTLDPEFNVTQHINGVEQLYTYLQIFQTGRITYKSGSNATLVFKISNRRSLEEKVIPFWNMYVAPYATQAKQQRFLKFQKVLELFREDCHTKLDCLTCEMLPLWDSMRIQKGQSNESFPDLQSAVDYVQTFVKKSKK</sequence>
<dbReference type="Gene3D" id="3.10.28.10">
    <property type="entry name" value="Homing endonucleases"/>
    <property type="match status" value="1"/>
</dbReference>
<dbReference type="SUPFAM" id="SSF55608">
    <property type="entry name" value="Homing endonucleases"/>
    <property type="match status" value="1"/>
</dbReference>
<keyword evidence="2" id="KW-0150">Chloroplast</keyword>
<name>Q8WKX7_9CHLO</name>
<dbReference type="InterPro" id="IPR004860">
    <property type="entry name" value="LAGLIDADG_dom"/>
</dbReference>
<organism evidence="2">
    <name type="scientific">Microglena monadina</name>
    <dbReference type="NCBI Taxonomy" id="47904"/>
    <lineage>
        <taxon>Eukaryota</taxon>
        <taxon>Viridiplantae</taxon>
        <taxon>Chlorophyta</taxon>
        <taxon>core chlorophytes</taxon>
        <taxon>Chlorophyceae</taxon>
        <taxon>CS clade</taxon>
        <taxon>Chlamydomonadales</taxon>
        <taxon>Chlamydomonadaceae</taxon>
        <taxon>Microglena</taxon>
    </lineage>
</organism>
<proteinExistence type="predicted"/>
<evidence type="ECO:0000259" key="1">
    <source>
        <dbReference type="Pfam" id="PF00961"/>
    </source>
</evidence>
<geneLocation type="chloroplast" evidence="2"/>
<dbReference type="PANTHER" id="PTHR36181:SF4">
    <property type="entry name" value="LAGLIDADG ENDONUCLEASE"/>
    <property type="match status" value="1"/>
</dbReference>
<protein>
    <recommendedName>
        <fullName evidence="1">Homing endonuclease LAGLIDADG domain-containing protein</fullName>
    </recommendedName>
</protein>
<dbReference type="Pfam" id="PF00961">
    <property type="entry name" value="LAGLIDADG_1"/>
    <property type="match status" value="1"/>
</dbReference>
<dbReference type="GO" id="GO:0005739">
    <property type="term" value="C:mitochondrion"/>
    <property type="evidence" value="ECO:0007669"/>
    <property type="project" value="UniProtKB-ARBA"/>
</dbReference>
<dbReference type="GO" id="GO:0004519">
    <property type="term" value="F:endonuclease activity"/>
    <property type="evidence" value="ECO:0007669"/>
    <property type="project" value="InterPro"/>
</dbReference>
<dbReference type="AlphaFoldDB" id="Q8WKX7"/>
<accession>Q8WKX7</accession>
<reference evidence="2" key="2">
    <citation type="journal article" date="2006" name="BMC Biol.">
        <title>The complete chloroplast DNA sequence of the green alga Oltmannsiellopsis viridis reveals a distinctive quadripartite architecture in the chloroplast genome of early diverging ulvophytes.</title>
        <authorList>
            <person name="Pombert J.F."/>
            <person name="Lemieux C."/>
            <person name="Turmel M."/>
        </authorList>
    </citation>
    <scope>NUCLEOTIDE SEQUENCE</scope>
</reference>
<feature type="domain" description="Homing endonuclease LAGLIDADG" evidence="1">
    <location>
        <begin position="56"/>
        <end position="160"/>
    </location>
</feature>
<reference evidence="2" key="1">
    <citation type="journal article" date="1997" name="Nucleic Acids Res.">
        <title>Evolutionarily conserved and functionally important residues in the I-CeuI homing endonuclease.</title>
        <authorList>
            <person name="Turmel M."/>
            <person name="Otis C."/>
            <person name="Cote V."/>
            <person name="Lemieux C."/>
        </authorList>
    </citation>
    <scope>NUCLEOTIDE SEQUENCE</scope>
</reference>
<dbReference type="PANTHER" id="PTHR36181">
    <property type="entry name" value="INTRON-ENCODED ENDONUCLEASE AI3-RELATED"/>
    <property type="match status" value="1"/>
</dbReference>
<evidence type="ECO:0000313" key="2">
    <source>
        <dbReference type="EMBL" id="AAL34361.1"/>
    </source>
</evidence>
<dbReference type="InterPro" id="IPR051289">
    <property type="entry name" value="LAGLIDADG_Endonuclease"/>
</dbReference>